<dbReference type="PANTHER" id="PTHR38479:SF2">
    <property type="entry name" value="WINGED HELIX DNA-BINDING DOMAIN-CONTAINING PROTEIN"/>
    <property type="match status" value="1"/>
</dbReference>
<accession>A0A2M9CD59</accession>
<organism evidence="2 3">
    <name type="scientific">Sediminihabitans luteus</name>
    <dbReference type="NCBI Taxonomy" id="1138585"/>
    <lineage>
        <taxon>Bacteria</taxon>
        <taxon>Bacillati</taxon>
        <taxon>Actinomycetota</taxon>
        <taxon>Actinomycetes</taxon>
        <taxon>Micrococcales</taxon>
        <taxon>Cellulomonadaceae</taxon>
        <taxon>Sediminihabitans</taxon>
    </lineage>
</organism>
<evidence type="ECO:0000313" key="2">
    <source>
        <dbReference type="EMBL" id="PJJ69294.1"/>
    </source>
</evidence>
<sequence length="439" mass="45875">MPDPLDGPRVRALRLAAQGLRGATAGTTPTDVVRHLGAVQSQELWPALWGVAARCVPPGEPVPDVARVVAAYDDGQVLRTHLLRPTWHLVARDDARWLLELTAPRVHRQNAAQYRREGLTDAHRARAAEALAAATSSTALTRAQCAEVLDDAGLGFEALGASPGTSAAPSARPTPGGTLSHLLMSAELDRAIVSGPLHGRATTYRAFDARVPPGHGPLGASFDRDAALRELVRRHLGARSPATAKDVAAWSALTLTDVRGALAALGDAGEVEAVPGAGLLEGMTLWVAAGALDGGPASAPRAAGARGKVDLLQGYDEYLMGYSESRAVVLEGVGDRPGDEPAVALGFERKGAYVHAVVVDGLVVGRWRATVTTRELTLDVQWYRPPSDAVRRALRAEVERMAAHRGVAPAAVPPLTAVLPSSAVPPPTAPSVTRSGREA</sequence>
<keyword evidence="2" id="KW-0238">DNA-binding</keyword>
<dbReference type="RefSeq" id="WP_157802656.1">
    <property type="nucleotide sequence ID" value="NZ_BOOX01000005.1"/>
</dbReference>
<keyword evidence="3" id="KW-1185">Reference proteome</keyword>
<gene>
    <name evidence="2" type="ORF">CLV28_2759</name>
</gene>
<dbReference type="InterPro" id="IPR009351">
    <property type="entry name" value="AlkZ-like"/>
</dbReference>
<dbReference type="Proteomes" id="UP000231693">
    <property type="component" value="Unassembled WGS sequence"/>
</dbReference>
<evidence type="ECO:0000256" key="1">
    <source>
        <dbReference type="SAM" id="MobiDB-lite"/>
    </source>
</evidence>
<protein>
    <submittedName>
        <fullName evidence="2">Winged helix DNA-binding protein</fullName>
    </submittedName>
</protein>
<evidence type="ECO:0000313" key="3">
    <source>
        <dbReference type="Proteomes" id="UP000231693"/>
    </source>
</evidence>
<proteinExistence type="predicted"/>
<feature type="region of interest" description="Disordered" evidence="1">
    <location>
        <begin position="419"/>
        <end position="439"/>
    </location>
</feature>
<reference evidence="2 3" key="1">
    <citation type="submission" date="2017-11" db="EMBL/GenBank/DDBJ databases">
        <title>Genomic Encyclopedia of Archaeal and Bacterial Type Strains, Phase II (KMG-II): From Individual Species to Whole Genera.</title>
        <authorList>
            <person name="Goeker M."/>
        </authorList>
    </citation>
    <scope>NUCLEOTIDE SEQUENCE [LARGE SCALE GENOMIC DNA]</scope>
    <source>
        <strain evidence="2 3">DSM 25478</strain>
    </source>
</reference>
<dbReference type="GO" id="GO:0003677">
    <property type="term" value="F:DNA binding"/>
    <property type="evidence" value="ECO:0007669"/>
    <property type="project" value="UniProtKB-KW"/>
</dbReference>
<dbReference type="AlphaFoldDB" id="A0A2M9CD59"/>
<name>A0A2M9CD59_9CELL</name>
<dbReference type="PANTHER" id="PTHR38479">
    <property type="entry name" value="LMO0824 PROTEIN"/>
    <property type="match status" value="1"/>
</dbReference>
<dbReference type="EMBL" id="PGFE01000005">
    <property type="protein sequence ID" value="PJJ69294.1"/>
    <property type="molecule type" value="Genomic_DNA"/>
</dbReference>
<dbReference type="OrthoDB" id="9148135at2"/>
<dbReference type="Pfam" id="PF06224">
    <property type="entry name" value="AlkZ-like"/>
    <property type="match status" value="1"/>
</dbReference>
<comment type="caution">
    <text evidence="2">The sequence shown here is derived from an EMBL/GenBank/DDBJ whole genome shotgun (WGS) entry which is preliminary data.</text>
</comment>